<evidence type="ECO:0000256" key="1">
    <source>
        <dbReference type="SAM" id="MobiDB-lite"/>
    </source>
</evidence>
<gene>
    <name evidence="3" type="ORF">UFOPK3001_00827</name>
    <name evidence="4" type="ORF">UFOPK3954_02305</name>
</gene>
<proteinExistence type="predicted"/>
<dbReference type="EMBL" id="CAFAAJ010000041">
    <property type="protein sequence ID" value="CAB4798927.1"/>
    <property type="molecule type" value="Genomic_DNA"/>
</dbReference>
<protein>
    <submittedName>
        <fullName evidence="3">Unannotated protein</fullName>
    </submittedName>
</protein>
<organism evidence="3">
    <name type="scientific">freshwater metagenome</name>
    <dbReference type="NCBI Taxonomy" id="449393"/>
    <lineage>
        <taxon>unclassified sequences</taxon>
        <taxon>metagenomes</taxon>
        <taxon>ecological metagenomes</taxon>
    </lineage>
</organism>
<feature type="region of interest" description="Disordered" evidence="1">
    <location>
        <begin position="1"/>
        <end position="33"/>
    </location>
</feature>
<sequence length="107" mass="11176">MVYVGFPVGAGEQSGESTVNSGSGNTPGHPEQDRLKLSDADIERLAAAIAVVLRDEGVLPGRSTVGNRQGKVGSGRKRRLSSLFHADVILASVALLIVVIVLIAWTV</sequence>
<evidence type="ECO:0000313" key="3">
    <source>
        <dbReference type="EMBL" id="CAB4798927.1"/>
    </source>
</evidence>
<keyword evidence="2" id="KW-1133">Transmembrane helix</keyword>
<dbReference type="EMBL" id="CAFBON010000337">
    <property type="protein sequence ID" value="CAB5010905.1"/>
    <property type="molecule type" value="Genomic_DNA"/>
</dbReference>
<accession>A0A6J6XZ26</accession>
<evidence type="ECO:0000256" key="2">
    <source>
        <dbReference type="SAM" id="Phobius"/>
    </source>
</evidence>
<feature type="compositionally biased region" description="Polar residues" evidence="1">
    <location>
        <begin position="14"/>
        <end position="26"/>
    </location>
</feature>
<evidence type="ECO:0000313" key="4">
    <source>
        <dbReference type="EMBL" id="CAB5010905.1"/>
    </source>
</evidence>
<reference evidence="3" key="1">
    <citation type="submission" date="2020-05" db="EMBL/GenBank/DDBJ databases">
        <authorList>
            <person name="Chiriac C."/>
            <person name="Salcher M."/>
            <person name="Ghai R."/>
            <person name="Kavagutti S V."/>
        </authorList>
    </citation>
    <scope>NUCLEOTIDE SEQUENCE</scope>
</reference>
<feature type="transmembrane region" description="Helical" evidence="2">
    <location>
        <begin position="83"/>
        <end position="105"/>
    </location>
</feature>
<keyword evidence="2" id="KW-0812">Transmembrane</keyword>
<name>A0A6J6XZ26_9ZZZZ</name>
<dbReference type="AlphaFoldDB" id="A0A6J6XZ26"/>
<keyword evidence="2" id="KW-0472">Membrane</keyword>